<evidence type="ECO:0000256" key="2">
    <source>
        <dbReference type="ARBA" id="ARBA00023080"/>
    </source>
</evidence>
<evidence type="ECO:0000313" key="5">
    <source>
        <dbReference type="Proteomes" id="UP000236959"/>
    </source>
</evidence>
<evidence type="ECO:0000313" key="4">
    <source>
        <dbReference type="EMBL" id="POF34135.1"/>
    </source>
</evidence>
<dbReference type="Pfam" id="PF22769">
    <property type="entry name" value="DCD"/>
    <property type="match status" value="1"/>
</dbReference>
<dbReference type="InterPro" id="IPR011962">
    <property type="entry name" value="dCTP_deaminase"/>
</dbReference>
<dbReference type="SUPFAM" id="SSF51283">
    <property type="entry name" value="dUTPase-like"/>
    <property type="match status" value="1"/>
</dbReference>
<dbReference type="RefSeq" id="WP_103220761.1">
    <property type="nucleotide sequence ID" value="NZ_PPCN01000001.1"/>
</dbReference>
<keyword evidence="2" id="KW-0546">Nucleotide metabolism</keyword>
<dbReference type="GO" id="GO:0006229">
    <property type="term" value="P:dUTP biosynthetic process"/>
    <property type="evidence" value="ECO:0007669"/>
    <property type="project" value="InterPro"/>
</dbReference>
<keyword evidence="3" id="KW-1133">Transmembrane helix</keyword>
<dbReference type="InterPro" id="IPR033704">
    <property type="entry name" value="dUTPase_trimeric"/>
</dbReference>
<feature type="transmembrane region" description="Helical" evidence="3">
    <location>
        <begin position="182"/>
        <end position="207"/>
    </location>
</feature>
<proteinExistence type="predicted"/>
<keyword evidence="3" id="KW-0812">Transmembrane</keyword>
<dbReference type="InterPro" id="IPR036157">
    <property type="entry name" value="dUTPase-like_sf"/>
</dbReference>
<evidence type="ECO:0000256" key="3">
    <source>
        <dbReference type="SAM" id="Phobius"/>
    </source>
</evidence>
<evidence type="ECO:0000256" key="1">
    <source>
        <dbReference type="ARBA" id="ARBA00022801"/>
    </source>
</evidence>
<keyword evidence="1" id="KW-0378">Hydrolase</keyword>
<protein>
    <submittedName>
        <fullName evidence="4">Deoxycytidine triphosphate deaminase</fullName>
    </submittedName>
</protein>
<dbReference type="Gene3D" id="2.70.40.10">
    <property type="match status" value="1"/>
</dbReference>
<keyword evidence="5" id="KW-1185">Reference proteome</keyword>
<dbReference type="EMBL" id="PPCN01000001">
    <property type="protein sequence ID" value="POF34135.1"/>
    <property type="molecule type" value="Genomic_DNA"/>
</dbReference>
<gene>
    <name evidence="4" type="ORF">CLV41_101587</name>
</gene>
<keyword evidence="3" id="KW-0472">Membrane</keyword>
<comment type="caution">
    <text evidence="4">The sequence shown here is derived from an EMBL/GenBank/DDBJ whole genome shotgun (WGS) entry which is preliminary data.</text>
</comment>
<reference evidence="4 5" key="1">
    <citation type="submission" date="2018-01" db="EMBL/GenBank/DDBJ databases">
        <title>Genomic Encyclopedia of Archaeal and Bacterial Type Strains, Phase II (KMG-II): from individual species to whole genera.</title>
        <authorList>
            <person name="Goeker M."/>
        </authorList>
    </citation>
    <scope>NUCLEOTIDE SEQUENCE [LARGE SCALE GENOMIC DNA]</scope>
    <source>
        <strain evidence="4 5">DSM 17023</strain>
    </source>
</reference>
<dbReference type="AlphaFoldDB" id="A0A2S3V2K5"/>
<organism evidence="4 5">
    <name type="scientific">Roseibium marinum</name>
    <dbReference type="NCBI Taxonomy" id="281252"/>
    <lineage>
        <taxon>Bacteria</taxon>
        <taxon>Pseudomonadati</taxon>
        <taxon>Pseudomonadota</taxon>
        <taxon>Alphaproteobacteria</taxon>
        <taxon>Hyphomicrobiales</taxon>
        <taxon>Stappiaceae</taxon>
        <taxon>Roseibium</taxon>
    </lineage>
</organism>
<dbReference type="OrthoDB" id="6401091at2"/>
<name>A0A2S3V2K5_9HYPH</name>
<accession>A0A2S3V2K5</accession>
<dbReference type="CDD" id="cd07557">
    <property type="entry name" value="trimeric_dUTPase"/>
    <property type="match status" value="1"/>
</dbReference>
<dbReference type="Proteomes" id="UP000236959">
    <property type="component" value="Unassembled WGS sequence"/>
</dbReference>
<sequence>MLLTDTEIKAAGVITYQNSESFGSTSYNLLPDAIIDSEGEVYKGDGYTIKPQEIVWVTSKEIVSLPHDITAHATIKTSLCNKGLLALNIGIIDPGWNGPLATAIINFSKSNYYLSPTKSFLRLSFYRHSNSEIFKPITKKRYEYQEDKRKDAIEIFGSTFLDVKSIAKDVKKELFGSFAPRAAFYVTMLGFGLAGFALFASLAAYFLPGNGAAYQANFTSLQQRIDRLDEQTRELSTGTKTSIQTQVYEIKGIEDRLNEIEAQLAGLGK</sequence>
<dbReference type="GO" id="GO:0008829">
    <property type="term" value="F:dCTP deaminase activity"/>
    <property type="evidence" value="ECO:0007669"/>
    <property type="project" value="InterPro"/>
</dbReference>